<evidence type="ECO:0000256" key="6">
    <source>
        <dbReference type="ARBA" id="ARBA00022741"/>
    </source>
</evidence>
<evidence type="ECO:0000256" key="4">
    <source>
        <dbReference type="ARBA" id="ARBA00022475"/>
    </source>
</evidence>
<keyword evidence="7 13" id="KW-0067">ATP-binding</keyword>
<dbReference type="GO" id="GO:0016887">
    <property type="term" value="F:ATP hydrolysis activity"/>
    <property type="evidence" value="ECO:0007669"/>
    <property type="project" value="InterPro"/>
</dbReference>
<evidence type="ECO:0000259" key="12">
    <source>
        <dbReference type="PROSITE" id="PS50893"/>
    </source>
</evidence>
<reference evidence="13" key="1">
    <citation type="submission" date="2020-12" db="EMBL/GenBank/DDBJ databases">
        <authorList>
            <person name="Huq M.A."/>
        </authorList>
    </citation>
    <scope>NUCLEOTIDE SEQUENCE</scope>
    <source>
        <strain evidence="13">MAHUQ-46</strain>
    </source>
</reference>
<feature type="region of interest" description="Disordered" evidence="11">
    <location>
        <begin position="281"/>
        <end position="305"/>
    </location>
</feature>
<evidence type="ECO:0000256" key="9">
    <source>
        <dbReference type="ARBA" id="ARBA00023136"/>
    </source>
</evidence>
<dbReference type="PANTHER" id="PTHR43553:SF23">
    <property type="entry name" value="ABC TRANSPORTER ATP-BINDING COMPONENT"/>
    <property type="match status" value="1"/>
</dbReference>
<evidence type="ECO:0000256" key="3">
    <source>
        <dbReference type="ARBA" id="ARBA00022448"/>
    </source>
</evidence>
<dbReference type="AlphaFoldDB" id="A0A934MR04"/>
<feature type="domain" description="ABC transporter" evidence="12">
    <location>
        <begin position="4"/>
        <end position="242"/>
    </location>
</feature>
<keyword evidence="9" id="KW-0472">Membrane</keyword>
<accession>A0A934MR04</accession>
<evidence type="ECO:0000313" key="14">
    <source>
        <dbReference type="Proteomes" id="UP000640274"/>
    </source>
</evidence>
<comment type="function">
    <text evidence="10">Probably part of an ABC transporter complex. Responsible for energy coupling to the transport system.</text>
</comment>
<dbReference type="InterPro" id="IPR003593">
    <property type="entry name" value="AAA+_ATPase"/>
</dbReference>
<dbReference type="InterPro" id="IPR027417">
    <property type="entry name" value="P-loop_NTPase"/>
</dbReference>
<evidence type="ECO:0000256" key="11">
    <source>
        <dbReference type="SAM" id="MobiDB-lite"/>
    </source>
</evidence>
<keyword evidence="5" id="KW-0677">Repeat</keyword>
<keyword evidence="6" id="KW-0547">Nucleotide-binding</keyword>
<dbReference type="GO" id="GO:0042626">
    <property type="term" value="F:ATPase-coupled transmembrane transporter activity"/>
    <property type="evidence" value="ECO:0007669"/>
    <property type="project" value="TreeGrafter"/>
</dbReference>
<dbReference type="EMBL" id="JAELUP010000061">
    <property type="protein sequence ID" value="MBJ6361869.1"/>
    <property type="molecule type" value="Genomic_DNA"/>
</dbReference>
<dbReference type="GO" id="GO:0005524">
    <property type="term" value="F:ATP binding"/>
    <property type="evidence" value="ECO:0007669"/>
    <property type="project" value="UniProtKB-KW"/>
</dbReference>
<keyword evidence="3" id="KW-0813">Transport</keyword>
<evidence type="ECO:0000256" key="10">
    <source>
        <dbReference type="ARBA" id="ARBA00025157"/>
    </source>
</evidence>
<name>A0A934MR04_9BACL</name>
<dbReference type="PANTHER" id="PTHR43553">
    <property type="entry name" value="HEAVY METAL TRANSPORTER"/>
    <property type="match status" value="1"/>
</dbReference>
<keyword evidence="14" id="KW-1185">Reference proteome</keyword>
<gene>
    <name evidence="13" type="ORF">JFN88_11405</name>
</gene>
<evidence type="ECO:0000256" key="2">
    <source>
        <dbReference type="ARBA" id="ARBA00005417"/>
    </source>
</evidence>
<dbReference type="Pfam" id="PF00005">
    <property type="entry name" value="ABC_tran"/>
    <property type="match status" value="2"/>
</dbReference>
<evidence type="ECO:0000256" key="5">
    <source>
        <dbReference type="ARBA" id="ARBA00022737"/>
    </source>
</evidence>
<protein>
    <submittedName>
        <fullName evidence="13">ATP-binding cassette domain-containing protein</fullName>
    </submittedName>
</protein>
<dbReference type="SUPFAM" id="SSF52540">
    <property type="entry name" value="P-loop containing nucleoside triphosphate hydrolases"/>
    <property type="match status" value="2"/>
</dbReference>
<dbReference type="PROSITE" id="PS00211">
    <property type="entry name" value="ABC_TRANSPORTER_1"/>
    <property type="match status" value="1"/>
</dbReference>
<evidence type="ECO:0000256" key="7">
    <source>
        <dbReference type="ARBA" id="ARBA00022840"/>
    </source>
</evidence>
<sequence>MARYQIRNVTFTFPEQEEPALHGISLDITEGEFVLLCGSTGSGKTTFIRHLKREIWPEGKRTGSFLYDGCPLEELPPQRAASEIGMVFQDPEAQIVMGTVEQELAFGLENLGFPPAVIQRRMAEMVSFLGMEGWLRQSVHELSGGQKQLLNLASVLLLRPKVLLLDEPTAQLDPIAAKEFLQVLHRLNEEMSITVVIAEHRLEELFPYASRVCLFHRGTVKYAGPARQVIADVWASGDKAARTFLPAVSRMALAWPDRQAEAIPLTVKEGKMWMARVEGERGAGRDAGESSQPSPVDDAPSSGKLRIRGRSSADAIMLKCRSVFFQYEKDSPFLLHGCSFEVRKGELMALMGGNGAGKSTLLRVLSSLLKPQRGAVELDGKPLSKWKEKERIARIGYLAQNPLLYFNRDTVRELLDERLSRLDLSEAEQKRRLEEMVTLFELEPILNHHPYDISGGQQQKTALALVLLADPELLLLDEPTKGLDPYQKEKLAELLGKWLQGSRSILMVSHDVEFAARYATRSAMLFNGSVIGPEETSSFFQQNYFYTTVVQRVAAERWPSLVTEEDVINRWQAFAKGST</sequence>
<dbReference type="PROSITE" id="PS50893">
    <property type="entry name" value="ABC_TRANSPORTER_2"/>
    <property type="match status" value="2"/>
</dbReference>
<evidence type="ECO:0000256" key="8">
    <source>
        <dbReference type="ARBA" id="ARBA00022967"/>
    </source>
</evidence>
<keyword evidence="8" id="KW-1278">Translocase</keyword>
<comment type="caution">
    <text evidence="13">The sequence shown here is derived from an EMBL/GenBank/DDBJ whole genome shotgun (WGS) entry which is preliminary data.</text>
</comment>
<evidence type="ECO:0000256" key="1">
    <source>
        <dbReference type="ARBA" id="ARBA00004202"/>
    </source>
</evidence>
<dbReference type="InterPro" id="IPR015856">
    <property type="entry name" value="ABC_transpr_CbiO/EcfA_su"/>
</dbReference>
<dbReference type="InterPro" id="IPR003439">
    <property type="entry name" value="ABC_transporter-like_ATP-bd"/>
</dbReference>
<dbReference type="GO" id="GO:0043190">
    <property type="term" value="C:ATP-binding cassette (ABC) transporter complex"/>
    <property type="evidence" value="ECO:0007669"/>
    <property type="project" value="TreeGrafter"/>
</dbReference>
<dbReference type="InterPro" id="IPR050095">
    <property type="entry name" value="ECF_ABC_transporter_ATP-bd"/>
</dbReference>
<dbReference type="RefSeq" id="WP_199019422.1">
    <property type="nucleotide sequence ID" value="NZ_JAELUP010000061.1"/>
</dbReference>
<dbReference type="Gene3D" id="3.40.50.300">
    <property type="entry name" value="P-loop containing nucleotide triphosphate hydrolases"/>
    <property type="match status" value="2"/>
</dbReference>
<dbReference type="Proteomes" id="UP000640274">
    <property type="component" value="Unassembled WGS sequence"/>
</dbReference>
<keyword evidence="4" id="KW-1003">Cell membrane</keyword>
<proteinExistence type="inferred from homology"/>
<comment type="subcellular location">
    <subcellularLocation>
        <location evidence="1">Cell membrane</location>
        <topology evidence="1">Peripheral membrane protein</topology>
    </subcellularLocation>
</comment>
<dbReference type="SMART" id="SM00382">
    <property type="entry name" value="AAA"/>
    <property type="match status" value="2"/>
</dbReference>
<organism evidence="13 14">
    <name type="scientific">Paenibacillus roseus</name>
    <dbReference type="NCBI Taxonomy" id="2798579"/>
    <lineage>
        <taxon>Bacteria</taxon>
        <taxon>Bacillati</taxon>
        <taxon>Bacillota</taxon>
        <taxon>Bacilli</taxon>
        <taxon>Bacillales</taxon>
        <taxon>Paenibacillaceae</taxon>
        <taxon>Paenibacillus</taxon>
    </lineage>
</organism>
<dbReference type="InterPro" id="IPR017871">
    <property type="entry name" value="ABC_transporter-like_CS"/>
</dbReference>
<comment type="similarity">
    <text evidence="2">Belongs to the ABC transporter superfamily.</text>
</comment>
<dbReference type="CDD" id="cd03225">
    <property type="entry name" value="ABC_cobalt_CbiO_domain1"/>
    <property type="match status" value="2"/>
</dbReference>
<evidence type="ECO:0000313" key="13">
    <source>
        <dbReference type="EMBL" id="MBJ6361869.1"/>
    </source>
</evidence>
<feature type="domain" description="ABC transporter" evidence="12">
    <location>
        <begin position="318"/>
        <end position="552"/>
    </location>
</feature>